<organism evidence="2 3">
    <name type="scientific">Rhizoclosmatium globosum</name>
    <dbReference type="NCBI Taxonomy" id="329046"/>
    <lineage>
        <taxon>Eukaryota</taxon>
        <taxon>Fungi</taxon>
        <taxon>Fungi incertae sedis</taxon>
        <taxon>Chytridiomycota</taxon>
        <taxon>Chytridiomycota incertae sedis</taxon>
        <taxon>Chytridiomycetes</taxon>
        <taxon>Chytridiales</taxon>
        <taxon>Chytriomycetaceae</taxon>
        <taxon>Rhizoclosmatium</taxon>
    </lineage>
</organism>
<dbReference type="EMBL" id="MCGO01000016">
    <property type="protein sequence ID" value="ORY46560.1"/>
    <property type="molecule type" value="Genomic_DNA"/>
</dbReference>
<dbReference type="InterPro" id="IPR027417">
    <property type="entry name" value="P-loop_NTPase"/>
</dbReference>
<accession>A0A1Y2CHN6</accession>
<gene>
    <name evidence="2" type="ORF">BCR33DRAFT_736720</name>
</gene>
<dbReference type="AlphaFoldDB" id="A0A1Y2CHN6"/>
<evidence type="ECO:0000313" key="2">
    <source>
        <dbReference type="EMBL" id="ORY46560.1"/>
    </source>
</evidence>
<reference evidence="2 3" key="1">
    <citation type="submission" date="2016-07" db="EMBL/GenBank/DDBJ databases">
        <title>Pervasive Adenine N6-methylation of Active Genes in Fungi.</title>
        <authorList>
            <consortium name="DOE Joint Genome Institute"/>
            <person name="Mondo S.J."/>
            <person name="Dannebaum R.O."/>
            <person name="Kuo R.C."/>
            <person name="Labutti K."/>
            <person name="Haridas S."/>
            <person name="Kuo A."/>
            <person name="Salamov A."/>
            <person name="Ahrendt S.R."/>
            <person name="Lipzen A."/>
            <person name="Sullivan W."/>
            <person name="Andreopoulos W.B."/>
            <person name="Clum A."/>
            <person name="Lindquist E."/>
            <person name="Daum C."/>
            <person name="Ramamoorthy G.K."/>
            <person name="Gryganskyi A."/>
            <person name="Culley D."/>
            <person name="Magnuson J.K."/>
            <person name="James T.Y."/>
            <person name="O'Malley M.A."/>
            <person name="Stajich J.E."/>
            <person name="Spatafora J.W."/>
            <person name="Visel A."/>
            <person name="Grigoriev I.V."/>
        </authorList>
    </citation>
    <scope>NUCLEOTIDE SEQUENCE [LARGE SCALE GENOMIC DNA]</scope>
    <source>
        <strain evidence="2 3">JEL800</strain>
    </source>
</reference>
<dbReference type="SUPFAM" id="SSF52540">
    <property type="entry name" value="P-loop containing nucleoside triphosphate hydrolases"/>
    <property type="match status" value="1"/>
</dbReference>
<keyword evidence="3" id="KW-1185">Reference proteome</keyword>
<name>A0A1Y2CHN6_9FUNG</name>
<evidence type="ECO:0000259" key="1">
    <source>
        <dbReference type="Pfam" id="PF01926"/>
    </source>
</evidence>
<dbReference type="GO" id="GO:0005525">
    <property type="term" value="F:GTP binding"/>
    <property type="evidence" value="ECO:0007669"/>
    <property type="project" value="InterPro"/>
</dbReference>
<dbReference type="Gene3D" id="3.40.50.300">
    <property type="entry name" value="P-loop containing nucleotide triphosphate hydrolases"/>
    <property type="match status" value="1"/>
</dbReference>
<dbReference type="OrthoDB" id="2143251at2759"/>
<comment type="caution">
    <text evidence="2">The sequence shown here is derived from an EMBL/GenBank/DDBJ whole genome shotgun (WGS) entry which is preliminary data.</text>
</comment>
<dbReference type="Pfam" id="PF01926">
    <property type="entry name" value="MMR_HSR1"/>
    <property type="match status" value="1"/>
</dbReference>
<feature type="domain" description="G" evidence="1">
    <location>
        <begin position="100"/>
        <end position="219"/>
    </location>
</feature>
<dbReference type="InterPro" id="IPR006073">
    <property type="entry name" value="GTP-bd"/>
</dbReference>
<protein>
    <recommendedName>
        <fullName evidence="1">G domain-containing protein</fullName>
    </recommendedName>
</protein>
<dbReference type="Proteomes" id="UP000193642">
    <property type="component" value="Unassembled WGS sequence"/>
</dbReference>
<sequence>MKVLANVFVDSVQGRDTASRASSSATTPWLSTIESTEHIIEGANANANSGSVFSRQFKDRFVLKLAEAVAVFEAQRAAKKTAEEAEDAKLAEIVGAPLAVVVAGAAGLGKSSLINAVFAVDVAEKGAGVPVTATATAFVDPTGFVKVIDTQGFTRSPSKNSNFKGEDLVHFVNEAITPNPSKPLPHVDMLWYFVDRIEDEDVKVLQSLVEKQVPFLVLLRNVTRKTLLKSKLFDDKSIQSCRHKSQTMKTQLKEMLQSIT</sequence>
<proteinExistence type="predicted"/>
<evidence type="ECO:0000313" key="3">
    <source>
        <dbReference type="Proteomes" id="UP000193642"/>
    </source>
</evidence>